<evidence type="ECO:0000256" key="2">
    <source>
        <dbReference type="SAM" id="MobiDB-lite"/>
    </source>
</evidence>
<protein>
    <submittedName>
        <fullName evidence="3">Uncharacterized protein</fullName>
    </submittedName>
</protein>
<comment type="caution">
    <text evidence="3">The sequence shown here is derived from an EMBL/GenBank/DDBJ whole genome shotgun (WGS) entry which is preliminary data.</text>
</comment>
<feature type="compositionally biased region" description="Gly residues" evidence="2">
    <location>
        <begin position="171"/>
        <end position="182"/>
    </location>
</feature>
<accession>A0A4Z1ICL1</accession>
<name>A0A4Z1ICL1_9HELO</name>
<dbReference type="EMBL" id="PQXN01000105">
    <property type="protein sequence ID" value="TGO54543.1"/>
    <property type="molecule type" value="Genomic_DNA"/>
</dbReference>
<proteinExistence type="predicted"/>
<dbReference type="Proteomes" id="UP000297527">
    <property type="component" value="Unassembled WGS sequence"/>
</dbReference>
<dbReference type="AlphaFoldDB" id="A0A4Z1ICL1"/>
<feature type="region of interest" description="Disordered" evidence="2">
    <location>
        <begin position="166"/>
        <end position="198"/>
    </location>
</feature>
<keyword evidence="4" id="KW-1185">Reference proteome</keyword>
<keyword evidence="1" id="KW-0175">Coiled coil</keyword>
<feature type="coiled-coil region" evidence="1">
    <location>
        <begin position="118"/>
        <end position="145"/>
    </location>
</feature>
<reference evidence="3 4" key="1">
    <citation type="submission" date="2017-12" db="EMBL/GenBank/DDBJ databases">
        <title>Comparative genomics of Botrytis spp.</title>
        <authorList>
            <person name="Valero-Jimenez C.A."/>
            <person name="Tapia P."/>
            <person name="Veloso J."/>
            <person name="Silva-Moreno E."/>
            <person name="Staats M."/>
            <person name="Valdes J.H."/>
            <person name="Van Kan J.A.L."/>
        </authorList>
    </citation>
    <scope>NUCLEOTIDE SEQUENCE [LARGE SCALE GENOMIC DNA]</scope>
    <source>
        <strain evidence="3 4">MUCL11595</strain>
    </source>
</reference>
<gene>
    <name evidence="3" type="ORF">BCON_0105g00030</name>
</gene>
<evidence type="ECO:0000256" key="1">
    <source>
        <dbReference type="SAM" id="Coils"/>
    </source>
</evidence>
<organism evidence="3 4">
    <name type="scientific">Botryotinia convoluta</name>
    <dbReference type="NCBI Taxonomy" id="54673"/>
    <lineage>
        <taxon>Eukaryota</taxon>
        <taxon>Fungi</taxon>
        <taxon>Dikarya</taxon>
        <taxon>Ascomycota</taxon>
        <taxon>Pezizomycotina</taxon>
        <taxon>Leotiomycetes</taxon>
        <taxon>Helotiales</taxon>
        <taxon>Sclerotiniaceae</taxon>
        <taxon>Botryotinia</taxon>
    </lineage>
</organism>
<evidence type="ECO:0000313" key="3">
    <source>
        <dbReference type="EMBL" id="TGO54543.1"/>
    </source>
</evidence>
<sequence length="198" mass="21052">MIVQSSPLSFQSVTIATEPMTTMTAQMNILVSTTSSVRDAMKWVTRQPSAKLLGVPSAAFWDMTRKVVPKSSVSSCPQWVVKYCATCGGKDHMERKCPQSKSRATLPKVVVSNTLKFSAELDELYDDLELELEVKEDIVEEVNAGEGAVDGTEEDVAVGEEANDSVVDDGAWGGEANGGGWNTGADAGAGNPSTGSTW</sequence>
<evidence type="ECO:0000313" key="4">
    <source>
        <dbReference type="Proteomes" id="UP000297527"/>
    </source>
</evidence>